<proteinExistence type="predicted"/>
<gene>
    <name evidence="1" type="ORF">TVAG_248060</name>
</gene>
<dbReference type="SUPFAM" id="SSF50978">
    <property type="entry name" value="WD40 repeat-like"/>
    <property type="match status" value="2"/>
</dbReference>
<evidence type="ECO:0000313" key="2">
    <source>
        <dbReference type="Proteomes" id="UP000001542"/>
    </source>
</evidence>
<name>A2FRG1_TRIV3</name>
<evidence type="ECO:0000313" key="1">
    <source>
        <dbReference type="EMBL" id="EAX92525.1"/>
    </source>
</evidence>
<reference evidence="1" key="1">
    <citation type="submission" date="2006-10" db="EMBL/GenBank/DDBJ databases">
        <authorList>
            <person name="Amadeo P."/>
            <person name="Zhao Q."/>
            <person name="Wortman J."/>
            <person name="Fraser-Liggett C."/>
            <person name="Carlton J."/>
        </authorList>
    </citation>
    <scope>NUCLEOTIDE SEQUENCE</scope>
    <source>
        <strain evidence="1">G3</strain>
    </source>
</reference>
<sequence>MPKSLIPQFPPEFVNGNIDAMDVSNYGVIALASGNLVNFFSYENRVIQRSFSVIPTLSTITVLKFNKFKQEILIGDAGGRFCIYDLIDLKVIASTPPLRDPTPICDMIWYDNFILTTNGNRYLSCYQINRAKTTEFSLLWTLQLPLLFIRMKFDELNNNYVLLYGHDNSFLVLPITSLKEIPISDLNVLETTSNIRDAQFHYHLPGYAIFVLEAAVCLYNMQSGRLVSVVQSSQTTSPFESIIQFRSKHDELIVRHFNGTLTLYSVTDPYNLYAKKYAIHMQLKQRLFMAVKDPSDDDTVILFYHPFGLAVFDVKRYMILSVCPLFTCKSLCFDSDGTTYVNGMSKGLICVGDLHDYSKVTSFNVSDEDVTFVSVSKSIVTWATESSVGSINLETRKVIQYPQNDKPLKVVGSRNGGLLVLRRPELLGVFINGKENRISFNSQITTFSLQEDESTFDNGSLVVVTENHAIYFIKYAGGCVEAPFLQMRVLEQMGTVTQIAWYGHDIVTGSKEGILTSFDIRNPQPELFNRSELPILSLKYRDGTLFGMTGTSVFIGVKGGMANGTFNSIVPISATMFAYITNNGHVRVCDAASLEAVPDLPLKQPRDKFNTEILLDIKTIIQNNPSLRMMSMSCAGDEKSLLCNRIYAHLSEKENAEKWFVIRQLCYANREKDVVGLLNDINPDDPRFMFVSALGIMLLADSQKKNEVQSEFIKSTSMKLFGANRIPDAVTLLTLTGFDKIAVEKLLEINLFNSALPMIRCRVEKQDKYCYVMKIAVKKANDGNYASAAAFFASAGEYHGTLFCLWKLNLITDALVVLEKAEVKEMNSDFASQINNFVALDELVKLIKKYSLF</sequence>
<dbReference type="Proteomes" id="UP000001542">
    <property type="component" value="Unassembled WGS sequence"/>
</dbReference>
<accession>A2FRG1</accession>
<dbReference type="InterPro" id="IPR015943">
    <property type="entry name" value="WD40/YVTN_repeat-like_dom_sf"/>
</dbReference>
<dbReference type="InterPro" id="IPR039694">
    <property type="entry name" value="WDR11"/>
</dbReference>
<keyword evidence="2" id="KW-1185">Reference proteome</keyword>
<dbReference type="GO" id="GO:0005737">
    <property type="term" value="C:cytoplasm"/>
    <property type="evidence" value="ECO:0000318"/>
    <property type="project" value="GO_Central"/>
</dbReference>
<dbReference type="PANTHER" id="PTHR14593:SF5">
    <property type="entry name" value="WD REPEAT-CONTAINING PROTEIN 11"/>
    <property type="match status" value="1"/>
</dbReference>
<dbReference type="RefSeq" id="XP_001305455.1">
    <property type="nucleotide sequence ID" value="XM_001305454.1"/>
</dbReference>
<dbReference type="KEGG" id="tva:4750237"/>
<dbReference type="InterPro" id="IPR036322">
    <property type="entry name" value="WD40_repeat_dom_sf"/>
</dbReference>
<organism evidence="1 2">
    <name type="scientific">Trichomonas vaginalis (strain ATCC PRA-98 / G3)</name>
    <dbReference type="NCBI Taxonomy" id="412133"/>
    <lineage>
        <taxon>Eukaryota</taxon>
        <taxon>Metamonada</taxon>
        <taxon>Parabasalia</taxon>
        <taxon>Trichomonadida</taxon>
        <taxon>Trichomonadidae</taxon>
        <taxon>Trichomonas</taxon>
    </lineage>
</organism>
<dbReference type="InParanoid" id="A2FRG1"/>
<dbReference type="VEuPathDB" id="TrichDB:TVAGG3_0042460"/>
<dbReference type="PANTHER" id="PTHR14593">
    <property type="entry name" value="WD REPEAT-CONTAINING PROTEIN 11"/>
    <property type="match status" value="1"/>
</dbReference>
<dbReference type="VEuPathDB" id="TrichDB:TVAG_248060"/>
<dbReference type="AlphaFoldDB" id="A2FRG1"/>
<protein>
    <submittedName>
        <fullName evidence="1">Uncharacterized protein</fullName>
    </submittedName>
</protein>
<dbReference type="EMBL" id="DS113963">
    <property type="protein sequence ID" value="EAX92525.1"/>
    <property type="molecule type" value="Genomic_DNA"/>
</dbReference>
<reference evidence="1" key="2">
    <citation type="journal article" date="2007" name="Science">
        <title>Draft genome sequence of the sexually transmitted pathogen Trichomonas vaginalis.</title>
        <authorList>
            <person name="Carlton J.M."/>
            <person name="Hirt R.P."/>
            <person name="Silva J.C."/>
            <person name="Delcher A.L."/>
            <person name="Schatz M."/>
            <person name="Zhao Q."/>
            <person name="Wortman J.R."/>
            <person name="Bidwell S.L."/>
            <person name="Alsmark U.C.M."/>
            <person name="Besteiro S."/>
            <person name="Sicheritz-Ponten T."/>
            <person name="Noel C.J."/>
            <person name="Dacks J.B."/>
            <person name="Foster P.G."/>
            <person name="Simillion C."/>
            <person name="Van de Peer Y."/>
            <person name="Miranda-Saavedra D."/>
            <person name="Barton G.J."/>
            <person name="Westrop G.D."/>
            <person name="Mueller S."/>
            <person name="Dessi D."/>
            <person name="Fiori P.L."/>
            <person name="Ren Q."/>
            <person name="Paulsen I."/>
            <person name="Zhang H."/>
            <person name="Bastida-Corcuera F.D."/>
            <person name="Simoes-Barbosa A."/>
            <person name="Brown M.T."/>
            <person name="Hayes R.D."/>
            <person name="Mukherjee M."/>
            <person name="Okumura C.Y."/>
            <person name="Schneider R."/>
            <person name="Smith A.J."/>
            <person name="Vanacova S."/>
            <person name="Villalvazo M."/>
            <person name="Haas B.J."/>
            <person name="Pertea M."/>
            <person name="Feldblyum T.V."/>
            <person name="Utterback T.R."/>
            <person name="Shu C.L."/>
            <person name="Osoegawa K."/>
            <person name="de Jong P.J."/>
            <person name="Hrdy I."/>
            <person name="Horvathova L."/>
            <person name="Zubacova Z."/>
            <person name="Dolezal P."/>
            <person name="Malik S.B."/>
            <person name="Logsdon J.M. Jr."/>
            <person name="Henze K."/>
            <person name="Gupta A."/>
            <person name="Wang C.C."/>
            <person name="Dunne R.L."/>
            <person name="Upcroft J.A."/>
            <person name="Upcroft P."/>
            <person name="White O."/>
            <person name="Salzberg S.L."/>
            <person name="Tang P."/>
            <person name="Chiu C.-H."/>
            <person name="Lee Y.-S."/>
            <person name="Embley T.M."/>
            <person name="Coombs G.H."/>
            <person name="Mottram J.C."/>
            <person name="Tachezy J."/>
            <person name="Fraser-Liggett C.M."/>
            <person name="Johnson P.J."/>
        </authorList>
    </citation>
    <scope>NUCLEOTIDE SEQUENCE [LARGE SCALE GENOMIC DNA]</scope>
    <source>
        <strain evidence="1">G3</strain>
    </source>
</reference>
<dbReference type="Gene3D" id="2.130.10.10">
    <property type="entry name" value="YVTN repeat-like/Quinoprotein amine dehydrogenase"/>
    <property type="match status" value="2"/>
</dbReference>
<dbReference type="STRING" id="5722.A2FRG1"/>